<keyword evidence="4" id="KW-0732">Signal</keyword>
<dbReference type="SMART" id="SM00276">
    <property type="entry name" value="GLECT"/>
    <property type="match status" value="1"/>
</dbReference>
<comment type="caution">
    <text evidence="6">The sequence shown here is derived from an EMBL/GenBank/DDBJ whole genome shotgun (WGS) entry which is preliminary data.</text>
</comment>
<dbReference type="Proteomes" id="UP000835052">
    <property type="component" value="Unassembled WGS sequence"/>
</dbReference>
<evidence type="ECO:0000256" key="4">
    <source>
        <dbReference type="SAM" id="SignalP"/>
    </source>
</evidence>
<dbReference type="GO" id="GO:0030246">
    <property type="term" value="F:carbohydrate binding"/>
    <property type="evidence" value="ECO:0007669"/>
    <property type="project" value="UniProtKB-UniRule"/>
</dbReference>
<dbReference type="GO" id="GO:0016936">
    <property type="term" value="F:galactoside binding"/>
    <property type="evidence" value="ECO:0007669"/>
    <property type="project" value="TreeGrafter"/>
</dbReference>
<feature type="region of interest" description="Disordered" evidence="3">
    <location>
        <begin position="174"/>
        <end position="209"/>
    </location>
</feature>
<feature type="domain" description="Galectin" evidence="5">
    <location>
        <begin position="30"/>
        <end position="156"/>
    </location>
</feature>
<dbReference type="PANTHER" id="PTHR11346:SF176">
    <property type="entry name" value="32 KDA BETA-GALACTOSIDE-BINDING LECTIN LEC-3"/>
    <property type="match status" value="1"/>
</dbReference>
<evidence type="ECO:0000313" key="6">
    <source>
        <dbReference type="EMBL" id="CAD6187814.1"/>
    </source>
</evidence>
<evidence type="ECO:0000256" key="1">
    <source>
        <dbReference type="ARBA" id="ARBA00022734"/>
    </source>
</evidence>
<dbReference type="PANTHER" id="PTHR11346">
    <property type="entry name" value="GALECTIN"/>
    <property type="match status" value="1"/>
</dbReference>
<dbReference type="CDD" id="cd00070">
    <property type="entry name" value="GLECT"/>
    <property type="match status" value="1"/>
</dbReference>
<dbReference type="InterPro" id="IPR044156">
    <property type="entry name" value="Galectin-like"/>
</dbReference>
<dbReference type="Pfam" id="PF00337">
    <property type="entry name" value="Gal-bind_lectin"/>
    <property type="match status" value="1"/>
</dbReference>
<keyword evidence="1 2" id="KW-0430">Lectin</keyword>
<proteinExistence type="predicted"/>
<evidence type="ECO:0000259" key="5">
    <source>
        <dbReference type="PROSITE" id="PS51304"/>
    </source>
</evidence>
<dbReference type="InterPro" id="IPR001079">
    <property type="entry name" value="Galectin_CRD"/>
</dbReference>
<dbReference type="PROSITE" id="PS51304">
    <property type="entry name" value="GALECTIN"/>
    <property type="match status" value="1"/>
</dbReference>
<dbReference type="SUPFAM" id="SSF49899">
    <property type="entry name" value="Concanavalin A-like lectins/glucanases"/>
    <property type="match status" value="1"/>
</dbReference>
<evidence type="ECO:0000256" key="2">
    <source>
        <dbReference type="RuleBase" id="RU102079"/>
    </source>
</evidence>
<accession>A0A8S1GXT5</accession>
<evidence type="ECO:0000256" key="3">
    <source>
        <dbReference type="SAM" id="MobiDB-lite"/>
    </source>
</evidence>
<dbReference type="InterPro" id="IPR013320">
    <property type="entry name" value="ConA-like_dom_sf"/>
</dbReference>
<dbReference type="Gene3D" id="2.60.120.200">
    <property type="match status" value="1"/>
</dbReference>
<feature type="signal peptide" evidence="4">
    <location>
        <begin position="1"/>
        <end position="17"/>
    </location>
</feature>
<sequence>MSFSFFLLGLYFSSVGANLSCAKIRGANGKSIGLDRHLQVGDKLIFTGTVNPNAGVAFFNLDSAEGKISLHMKFFFSNKTVVLNSFLDHWGTPIRRKHFLARNEPFVVQIDVESDSYIIFLSGKYFYKYRHRNPNYTTVRAIRTLGDIFVKEIELKCAATSQVLNNARLPAQTSSTTTFTSKTTTTSPTTSTSKTPPPTSTTKNAPVRQDAEIMVSAADVERLQTIIFVDNKEDNSTFYLDEQDCPPEDV</sequence>
<protein>
    <recommendedName>
        <fullName evidence="2">Galectin</fullName>
    </recommendedName>
</protein>
<dbReference type="AlphaFoldDB" id="A0A8S1GXT5"/>
<keyword evidence="7" id="KW-1185">Reference proteome</keyword>
<dbReference type="SMART" id="SM00908">
    <property type="entry name" value="Gal-bind_lectin"/>
    <property type="match status" value="1"/>
</dbReference>
<reference evidence="6" key="1">
    <citation type="submission" date="2020-10" db="EMBL/GenBank/DDBJ databases">
        <authorList>
            <person name="Kikuchi T."/>
        </authorList>
    </citation>
    <scope>NUCLEOTIDE SEQUENCE</scope>
    <source>
        <strain evidence="6">NKZ352</strain>
    </source>
</reference>
<dbReference type="EMBL" id="CAJGYM010000007">
    <property type="protein sequence ID" value="CAD6187814.1"/>
    <property type="molecule type" value="Genomic_DNA"/>
</dbReference>
<feature type="compositionally biased region" description="Low complexity" evidence="3">
    <location>
        <begin position="174"/>
        <end position="194"/>
    </location>
</feature>
<organism evidence="6 7">
    <name type="scientific">Caenorhabditis auriculariae</name>
    <dbReference type="NCBI Taxonomy" id="2777116"/>
    <lineage>
        <taxon>Eukaryota</taxon>
        <taxon>Metazoa</taxon>
        <taxon>Ecdysozoa</taxon>
        <taxon>Nematoda</taxon>
        <taxon>Chromadorea</taxon>
        <taxon>Rhabditida</taxon>
        <taxon>Rhabditina</taxon>
        <taxon>Rhabditomorpha</taxon>
        <taxon>Rhabditoidea</taxon>
        <taxon>Rhabditidae</taxon>
        <taxon>Peloderinae</taxon>
        <taxon>Caenorhabditis</taxon>
    </lineage>
</organism>
<feature type="chain" id="PRO_5035736816" description="Galectin" evidence="4">
    <location>
        <begin position="18"/>
        <end position="250"/>
    </location>
</feature>
<name>A0A8S1GXT5_9PELO</name>
<gene>
    <name evidence="6" type="ORF">CAUJ_LOCUS3733</name>
</gene>
<evidence type="ECO:0000313" key="7">
    <source>
        <dbReference type="Proteomes" id="UP000835052"/>
    </source>
</evidence>